<keyword evidence="1" id="KW-0732">Signal</keyword>
<dbReference type="Gene3D" id="2.150.10.10">
    <property type="entry name" value="Serralysin-like metalloprotease, C-terminal"/>
    <property type="match status" value="1"/>
</dbReference>
<organism evidence="3 4">
    <name type="scientific">Lyngbya confervoides BDU141951</name>
    <dbReference type="NCBI Taxonomy" id="1574623"/>
    <lineage>
        <taxon>Bacteria</taxon>
        <taxon>Bacillati</taxon>
        <taxon>Cyanobacteriota</taxon>
        <taxon>Cyanophyceae</taxon>
        <taxon>Oscillatoriophycideae</taxon>
        <taxon>Oscillatoriales</taxon>
        <taxon>Microcoleaceae</taxon>
        <taxon>Lyngbya</taxon>
    </lineage>
</organism>
<dbReference type="InterPro" id="IPR018511">
    <property type="entry name" value="Hemolysin-typ_Ca-bd_CS"/>
</dbReference>
<dbReference type="PRINTS" id="PR00313">
    <property type="entry name" value="CABNDNGRPT"/>
</dbReference>
<dbReference type="PROSITE" id="PS00330">
    <property type="entry name" value="HEMOLYSIN_CALCIUM"/>
    <property type="match status" value="3"/>
</dbReference>
<dbReference type="SUPFAM" id="SSF69318">
    <property type="entry name" value="Integrin alpha N-terminal domain"/>
    <property type="match status" value="2"/>
</dbReference>
<dbReference type="AlphaFoldDB" id="A0ABD4T8K1"/>
<dbReference type="Gene3D" id="2.130.10.130">
    <property type="entry name" value="Integrin alpha, N-terminal"/>
    <property type="match status" value="2"/>
</dbReference>
<dbReference type="InterPro" id="IPR028994">
    <property type="entry name" value="Integrin_alpha_N"/>
</dbReference>
<dbReference type="InterPro" id="IPR013517">
    <property type="entry name" value="FG-GAP"/>
</dbReference>
<evidence type="ECO:0000259" key="2">
    <source>
        <dbReference type="Pfam" id="PF07593"/>
    </source>
</evidence>
<dbReference type="SUPFAM" id="SSF51120">
    <property type="entry name" value="beta-Roll"/>
    <property type="match status" value="1"/>
</dbReference>
<dbReference type="PANTHER" id="PTHR16026">
    <property type="entry name" value="CARTILAGE ACIDIC PROTEIN 1"/>
    <property type="match status" value="1"/>
</dbReference>
<dbReference type="InterPro" id="IPR011049">
    <property type="entry name" value="Serralysin-like_metalloprot_C"/>
</dbReference>
<comment type="caution">
    <text evidence="3">The sequence shown here is derived from an EMBL/GenBank/DDBJ whole genome shotgun (WGS) entry which is preliminary data.</text>
</comment>
<accession>A0ABD4T8K1</accession>
<dbReference type="PANTHER" id="PTHR16026:SF0">
    <property type="entry name" value="CARTILAGE ACIDIC PROTEIN 1"/>
    <property type="match status" value="1"/>
</dbReference>
<dbReference type="InterPro" id="IPR011519">
    <property type="entry name" value="UnbV_ASPIC"/>
</dbReference>
<dbReference type="InterPro" id="IPR001343">
    <property type="entry name" value="Hemolysn_Ca-bd"/>
</dbReference>
<dbReference type="EMBL" id="JTHE03000104">
    <property type="protein sequence ID" value="MCM1984854.1"/>
    <property type="molecule type" value="Genomic_DNA"/>
</dbReference>
<evidence type="ECO:0000313" key="4">
    <source>
        <dbReference type="Proteomes" id="UP000031561"/>
    </source>
</evidence>
<proteinExistence type="predicted"/>
<protein>
    <submittedName>
        <fullName evidence="3">FG-GAP-like repeat-containing protein</fullName>
    </submittedName>
</protein>
<dbReference type="InterPro" id="IPR027039">
    <property type="entry name" value="Crtac1"/>
</dbReference>
<evidence type="ECO:0000313" key="3">
    <source>
        <dbReference type="EMBL" id="MCM1984854.1"/>
    </source>
</evidence>
<keyword evidence="4" id="KW-1185">Reference proteome</keyword>
<dbReference type="Pfam" id="PF00353">
    <property type="entry name" value="HemolysinCabind"/>
    <property type="match status" value="2"/>
</dbReference>
<reference evidence="3 4" key="1">
    <citation type="journal article" date="2015" name="Genome Announc.">
        <title>Draft Genome Sequence of Filamentous Marine Cyanobacterium Lyngbya confervoides Strain BDU141951.</title>
        <authorList>
            <person name="Chandrababunaidu M.M."/>
            <person name="Sen D."/>
            <person name="Tripathy S."/>
        </authorList>
    </citation>
    <scope>NUCLEOTIDE SEQUENCE [LARGE SCALE GENOMIC DNA]</scope>
    <source>
        <strain evidence="3 4">BDU141951</strain>
    </source>
</reference>
<feature type="domain" description="ASPIC/UnbV" evidence="2">
    <location>
        <begin position="542"/>
        <end position="610"/>
    </location>
</feature>
<dbReference type="Pfam" id="PF13517">
    <property type="entry name" value="FG-GAP_3"/>
    <property type="match status" value="1"/>
</dbReference>
<evidence type="ECO:0000256" key="1">
    <source>
        <dbReference type="ARBA" id="ARBA00022729"/>
    </source>
</evidence>
<gene>
    <name evidence="3" type="ORF">QQ91_0018695</name>
</gene>
<dbReference type="RefSeq" id="WP_166277259.1">
    <property type="nucleotide sequence ID" value="NZ_JTHE03000104.1"/>
</dbReference>
<name>A0ABD4T8K1_9CYAN</name>
<dbReference type="Pfam" id="PF07593">
    <property type="entry name" value="UnbV_ASPIC"/>
    <property type="match status" value="1"/>
</dbReference>
<sequence>MSPIQFETLEAIPYQGESYGAFWGYVVPGSAAPALWTTNHQAFASLWIQEGGIFRNRTKQLFGSEIVGDIHGGSWFDFDNDGDADLIQEVANDNGGSLTLFYVNKGSQLQEEGVSIGVAQPLKGRTPLVFDYDRDGNLDLLLNGPTGNGVGPGIFRQTQNKKTKERKFVLVNEEVGFSIPSSSYAILGDLTGDRRPEVLVDGGEVILEFKPNLGQFRPITDQILGNARISGAEDAIVADFNNDQKMDLFVTRRGQDSQVFPYGLTEDSPREVRAYFDTLNSRNNPLGMKFQTSGTVTFTLPFFRGQIFIGGNAINRPGDEFSLDASDPRLSNPSSPPVNADGFYINHTNGTWELLLAGQSRRREYAFVKSTETIRNTQTVGFRNEDQLRTDQLFLNENGTLVDRSQEAGLQDVLALTAGRSAVAGDFNNDGYQDIYVLSTGVAGNLDNVLLENQGDGTFKPIPNAWGAKGTRLGLGDSVTTVDHNQDGFLDLFITNGAFFNGKGNVARGYYNDAPYQLLENQGNNNNWFQLRLEGTRANRDGIGSTIILNSETRTQIREQNGGMHHRAQNDSVVHFGLGQDTAIDKVDIRWEGGIRRQILRGISINQRITVKEGHGMAGNDDILGSEGRDILVGNGGNDLIRGYNGNDTLRGNAGDDTLDGGKGRDLLIGGSGQDTLTGGEQGDRFRFYRLQDGADIITDFETGVDVIQVKRSNFQGGLTNGPISEAQFALGSGASSAAHRFIYDKNAGNLFYDIDGTGNQEKELLVSLTGRRDLMASDIVVI</sequence>
<dbReference type="Proteomes" id="UP000031561">
    <property type="component" value="Unassembled WGS sequence"/>
</dbReference>